<evidence type="ECO:0000313" key="2">
    <source>
        <dbReference type="EMBL" id="GAL63776.1"/>
    </source>
</evidence>
<sequence>MPIAIENEYASYKLIDGILYVTYARDVILDLPAAVYIVKERLSIHEGLYLPVLCDVRHIKEVNKAARSYLAIEGSILVKAVAFIVDSPVSEMLSEFYLRTNTPTIPTKAFSNFDLALKFLNSYK</sequence>
<dbReference type="Pfam" id="PF25056">
    <property type="entry name" value="DUF7793"/>
    <property type="match status" value="1"/>
</dbReference>
<accession>A0A090VG88</accession>
<comment type="caution">
    <text evidence="2">The sequence shown here is derived from an EMBL/GenBank/DDBJ whole genome shotgun (WGS) entry which is preliminary data.</text>
</comment>
<feature type="domain" description="DUF7793" evidence="1">
    <location>
        <begin position="13"/>
        <end position="124"/>
    </location>
</feature>
<dbReference type="Gene3D" id="3.40.970.30">
    <property type="entry name" value="yp_829618.1 like domains"/>
    <property type="match status" value="1"/>
</dbReference>
<reference evidence="2 4" key="1">
    <citation type="journal article" date="2014" name="Genome Announc.">
        <title>Draft Genome Sequences of Marine Flavobacterium Algibacter lectus Strains SS8 and NR4.</title>
        <authorList>
            <person name="Takatani N."/>
            <person name="Nakanishi M."/>
            <person name="Meirelles P."/>
            <person name="Mino S."/>
            <person name="Suda W."/>
            <person name="Oshima K."/>
            <person name="Hattori M."/>
            <person name="Ohkuma M."/>
            <person name="Hosokawa M."/>
            <person name="Miyashita K."/>
            <person name="Thompson F.L."/>
            <person name="Niwa A."/>
            <person name="Sawabe T."/>
            <person name="Sawabe T."/>
        </authorList>
    </citation>
    <scope>NUCLEOTIDE SEQUENCE [LARGE SCALE GENOMIC DNA]</scope>
    <source>
        <strain evidence="3">JCM 19274</strain>
        <strain evidence="2 4">JCM 19300</strain>
    </source>
</reference>
<dbReference type="EMBL" id="BBNQ01000013">
    <property type="protein sequence ID" value="GAL63776.1"/>
    <property type="molecule type" value="Genomic_DNA"/>
</dbReference>
<dbReference type="OrthoDB" id="957652at2"/>
<dbReference type="Proteomes" id="UP000029644">
    <property type="component" value="Unassembled WGS sequence"/>
</dbReference>
<dbReference type="Proteomes" id="UP000029643">
    <property type="component" value="Unassembled WGS sequence"/>
</dbReference>
<dbReference type="RefSeq" id="WP_042500898.1">
    <property type="nucleotide sequence ID" value="NZ_BBNQ01000013.1"/>
</dbReference>
<gene>
    <name evidence="3" type="ORF">JCM19274_4416</name>
    <name evidence="2" type="ORF">JCM19300_2812</name>
</gene>
<name>A0A090VG88_9FLAO</name>
<evidence type="ECO:0000259" key="1">
    <source>
        <dbReference type="Pfam" id="PF25056"/>
    </source>
</evidence>
<proteinExistence type="predicted"/>
<dbReference type="InterPro" id="IPR056695">
    <property type="entry name" value="DUF7793"/>
</dbReference>
<organism evidence="2 4">
    <name type="scientific">Algibacter lectus</name>
    <dbReference type="NCBI Taxonomy" id="221126"/>
    <lineage>
        <taxon>Bacteria</taxon>
        <taxon>Pseudomonadati</taxon>
        <taxon>Bacteroidota</taxon>
        <taxon>Flavobacteriia</taxon>
        <taxon>Flavobacteriales</taxon>
        <taxon>Flavobacteriaceae</taxon>
        <taxon>Algibacter</taxon>
    </lineage>
</organism>
<dbReference type="AlphaFoldDB" id="A0A090VG88"/>
<dbReference type="STRING" id="221126.SAMN04489722_101287"/>
<evidence type="ECO:0000313" key="3">
    <source>
        <dbReference type="EMBL" id="GAL82228.1"/>
    </source>
</evidence>
<dbReference type="EMBL" id="BBNU01000023">
    <property type="protein sequence ID" value="GAL82228.1"/>
    <property type="molecule type" value="Genomic_DNA"/>
</dbReference>
<evidence type="ECO:0000313" key="4">
    <source>
        <dbReference type="Proteomes" id="UP000029644"/>
    </source>
</evidence>
<protein>
    <recommendedName>
        <fullName evidence="1">DUF7793 domain-containing protein</fullName>
    </recommendedName>
</protein>